<evidence type="ECO:0000313" key="11">
    <source>
        <dbReference type="Proteomes" id="UP000050902"/>
    </source>
</evidence>
<comment type="function">
    <text evidence="1">Needed for flagellar regrowth and assembly.</text>
</comment>
<organism evidence="10 11">
    <name type="scientific">Stenotrophomonas nitritireducens</name>
    <dbReference type="NCBI Taxonomy" id="83617"/>
    <lineage>
        <taxon>Bacteria</taxon>
        <taxon>Pseudomonadati</taxon>
        <taxon>Pseudomonadota</taxon>
        <taxon>Gammaproteobacteria</taxon>
        <taxon>Lysobacterales</taxon>
        <taxon>Lysobacteraceae</taxon>
        <taxon>Stenotrophomonas</taxon>
    </lineage>
</organism>
<gene>
    <name evidence="10" type="ORF">ABB22_16495</name>
</gene>
<keyword evidence="5" id="KW-1005">Bacterial flagellum biogenesis</keyword>
<comment type="caution">
    <text evidence="10">The sequence shown here is derived from an EMBL/GenBank/DDBJ whole genome shotgun (WGS) entry which is preliminary data.</text>
</comment>
<keyword evidence="10" id="KW-0966">Cell projection</keyword>
<protein>
    <recommendedName>
        <fullName evidence="3">Flagellar assembly protein FliH</fullName>
    </recommendedName>
</protein>
<dbReference type="EMBL" id="LDJG01000033">
    <property type="protein sequence ID" value="KRG54246.1"/>
    <property type="molecule type" value="Genomic_DNA"/>
</dbReference>
<sequence>MSPVVRWTAPDLGALPGSSREAPEASPAGAAGMPAEPMPQPPTLEEIQAIQDAAYREGLEQGQAEGHAEGLAQGQAEVRRLVAQIEGIVDNFSRPLLRLEGEVVAALGELAVRVAGQLLGRAYEAEPALLQELVVEALDAVGGSSRDVEVRLHPDDIAALAPLLKLAPGQRLSPDPGLSRGDLRVHAESVRIDGTLDARLRAALSTVMRKAGATQ</sequence>
<evidence type="ECO:0000259" key="9">
    <source>
        <dbReference type="Pfam" id="PF02108"/>
    </source>
</evidence>
<dbReference type="InterPro" id="IPR018035">
    <property type="entry name" value="Flagellar_FliH/T3SS_HrpE"/>
</dbReference>
<keyword evidence="4" id="KW-0813">Transport</keyword>
<keyword evidence="6" id="KW-0653">Protein transport</keyword>
<keyword evidence="10" id="KW-0969">Cilium</keyword>
<keyword evidence="7" id="KW-1006">Bacterial flagellum protein export</keyword>
<dbReference type="Pfam" id="PF02108">
    <property type="entry name" value="FliH"/>
    <property type="match status" value="1"/>
</dbReference>
<dbReference type="PANTHER" id="PTHR34982:SF1">
    <property type="entry name" value="FLAGELLAR ASSEMBLY PROTEIN FLIH"/>
    <property type="match status" value="1"/>
</dbReference>
<evidence type="ECO:0000256" key="5">
    <source>
        <dbReference type="ARBA" id="ARBA00022795"/>
    </source>
</evidence>
<evidence type="ECO:0000313" key="10">
    <source>
        <dbReference type="EMBL" id="KRG54246.1"/>
    </source>
</evidence>
<evidence type="ECO:0000256" key="7">
    <source>
        <dbReference type="ARBA" id="ARBA00023225"/>
    </source>
</evidence>
<proteinExistence type="inferred from homology"/>
<evidence type="ECO:0000256" key="6">
    <source>
        <dbReference type="ARBA" id="ARBA00022927"/>
    </source>
</evidence>
<dbReference type="RefSeq" id="WP_055769011.1">
    <property type="nucleotide sequence ID" value="NZ_LDJG01000033.1"/>
</dbReference>
<feature type="domain" description="Flagellar assembly protein FliH/Type III secretion system HrpE" evidence="9">
    <location>
        <begin position="82"/>
        <end position="201"/>
    </location>
</feature>
<feature type="region of interest" description="Disordered" evidence="8">
    <location>
        <begin position="1"/>
        <end position="42"/>
    </location>
</feature>
<keyword evidence="10" id="KW-0282">Flagellum</keyword>
<evidence type="ECO:0000256" key="8">
    <source>
        <dbReference type="SAM" id="MobiDB-lite"/>
    </source>
</evidence>
<comment type="similarity">
    <text evidence="2">Belongs to the FliH family.</text>
</comment>
<accession>A0ABR5NGA6</accession>
<feature type="compositionally biased region" description="Low complexity" evidence="8">
    <location>
        <begin position="16"/>
        <end position="35"/>
    </location>
</feature>
<evidence type="ECO:0000256" key="1">
    <source>
        <dbReference type="ARBA" id="ARBA00003041"/>
    </source>
</evidence>
<dbReference type="PANTHER" id="PTHR34982">
    <property type="entry name" value="YOP PROTEINS TRANSLOCATION PROTEIN L"/>
    <property type="match status" value="1"/>
</dbReference>
<evidence type="ECO:0000256" key="2">
    <source>
        <dbReference type="ARBA" id="ARBA00006602"/>
    </source>
</evidence>
<reference evidence="10 11" key="1">
    <citation type="submission" date="2015-05" db="EMBL/GenBank/DDBJ databases">
        <title>Genome sequencing and analysis of members of genus Stenotrophomonas.</title>
        <authorList>
            <person name="Patil P.P."/>
            <person name="Midha S."/>
            <person name="Patil P.B."/>
        </authorList>
    </citation>
    <scope>NUCLEOTIDE SEQUENCE [LARGE SCALE GENOMIC DNA]</scope>
    <source>
        <strain evidence="10 11">DSM 12575</strain>
    </source>
</reference>
<dbReference type="Proteomes" id="UP000050902">
    <property type="component" value="Unassembled WGS sequence"/>
</dbReference>
<name>A0ABR5NGA6_9GAMM</name>
<evidence type="ECO:0000256" key="4">
    <source>
        <dbReference type="ARBA" id="ARBA00022448"/>
    </source>
</evidence>
<evidence type="ECO:0000256" key="3">
    <source>
        <dbReference type="ARBA" id="ARBA00016507"/>
    </source>
</evidence>
<keyword evidence="11" id="KW-1185">Reference proteome</keyword>
<dbReference type="InterPro" id="IPR051472">
    <property type="entry name" value="T3SS_Stator/FliH"/>
</dbReference>